<dbReference type="GeneID" id="54566029"/>
<sequence>MLPHMQDKFQDILSDLKRQEAKFRAFILSGMETTPDNAYVERQHAEILAAGEPEMKTITSPSTTSASSTVGRMPDIQEGFKDILERGTEKIRVAHEKLLDALENAYAKARLDALENASPIESNDNDNASASVNDHQQQEQQQQPTSLIASCSIKMLPPSDKETFPFSSFLSDTITIHPTPEESDQLASILLKSFARERSFLLFQDSVATTWEQCLSDDEGEAGIEIAVGGEEDGRASAGADVKGREGGSRRTMDHWGGNAVV</sequence>
<evidence type="ECO:0000313" key="2">
    <source>
        <dbReference type="EMBL" id="KAF2166802.1"/>
    </source>
</evidence>
<gene>
    <name evidence="2" type="ORF">M409DRAFT_54584</name>
</gene>
<dbReference type="RefSeq" id="XP_033667691.1">
    <property type="nucleotide sequence ID" value="XM_033812757.1"/>
</dbReference>
<organism evidence="2 3">
    <name type="scientific">Zasmidium cellare ATCC 36951</name>
    <dbReference type="NCBI Taxonomy" id="1080233"/>
    <lineage>
        <taxon>Eukaryota</taxon>
        <taxon>Fungi</taxon>
        <taxon>Dikarya</taxon>
        <taxon>Ascomycota</taxon>
        <taxon>Pezizomycotina</taxon>
        <taxon>Dothideomycetes</taxon>
        <taxon>Dothideomycetidae</taxon>
        <taxon>Mycosphaerellales</taxon>
        <taxon>Mycosphaerellaceae</taxon>
        <taxon>Zasmidium</taxon>
    </lineage>
</organism>
<evidence type="ECO:0000256" key="1">
    <source>
        <dbReference type="SAM" id="MobiDB-lite"/>
    </source>
</evidence>
<name>A0A6A6CLI9_ZASCE</name>
<dbReference type="EMBL" id="ML993595">
    <property type="protein sequence ID" value="KAF2166802.1"/>
    <property type="molecule type" value="Genomic_DNA"/>
</dbReference>
<feature type="compositionally biased region" description="Low complexity" evidence="1">
    <location>
        <begin position="125"/>
        <end position="143"/>
    </location>
</feature>
<protein>
    <submittedName>
        <fullName evidence="2">Uncharacterized protein</fullName>
    </submittedName>
</protein>
<dbReference type="Proteomes" id="UP000799537">
    <property type="component" value="Unassembled WGS sequence"/>
</dbReference>
<evidence type="ECO:0000313" key="3">
    <source>
        <dbReference type="Proteomes" id="UP000799537"/>
    </source>
</evidence>
<feature type="region of interest" description="Disordered" evidence="1">
    <location>
        <begin position="118"/>
        <end position="145"/>
    </location>
</feature>
<feature type="region of interest" description="Disordered" evidence="1">
    <location>
        <begin position="231"/>
        <end position="262"/>
    </location>
</feature>
<feature type="compositionally biased region" description="Basic and acidic residues" evidence="1">
    <location>
        <begin position="242"/>
        <end position="254"/>
    </location>
</feature>
<keyword evidence="3" id="KW-1185">Reference proteome</keyword>
<accession>A0A6A6CLI9</accession>
<dbReference type="AlphaFoldDB" id="A0A6A6CLI9"/>
<reference evidence="2" key="1">
    <citation type="journal article" date="2020" name="Stud. Mycol.">
        <title>101 Dothideomycetes genomes: a test case for predicting lifestyles and emergence of pathogens.</title>
        <authorList>
            <person name="Haridas S."/>
            <person name="Albert R."/>
            <person name="Binder M."/>
            <person name="Bloem J."/>
            <person name="Labutti K."/>
            <person name="Salamov A."/>
            <person name="Andreopoulos B."/>
            <person name="Baker S."/>
            <person name="Barry K."/>
            <person name="Bills G."/>
            <person name="Bluhm B."/>
            <person name="Cannon C."/>
            <person name="Castanera R."/>
            <person name="Culley D."/>
            <person name="Daum C."/>
            <person name="Ezra D."/>
            <person name="Gonzalez J."/>
            <person name="Henrissat B."/>
            <person name="Kuo A."/>
            <person name="Liang C."/>
            <person name="Lipzen A."/>
            <person name="Lutzoni F."/>
            <person name="Magnuson J."/>
            <person name="Mondo S."/>
            <person name="Nolan M."/>
            <person name="Ohm R."/>
            <person name="Pangilinan J."/>
            <person name="Park H.-J."/>
            <person name="Ramirez L."/>
            <person name="Alfaro M."/>
            <person name="Sun H."/>
            <person name="Tritt A."/>
            <person name="Yoshinaga Y."/>
            <person name="Zwiers L.-H."/>
            <person name="Turgeon B."/>
            <person name="Goodwin S."/>
            <person name="Spatafora J."/>
            <person name="Crous P."/>
            <person name="Grigoriev I."/>
        </authorList>
    </citation>
    <scope>NUCLEOTIDE SEQUENCE</scope>
    <source>
        <strain evidence="2">ATCC 36951</strain>
    </source>
</reference>
<proteinExistence type="predicted"/>